<name>A0A173UEZ8_9FIRM</name>
<organism evidence="1 2">
    <name type="scientific">Roseburia faecis</name>
    <dbReference type="NCBI Taxonomy" id="301302"/>
    <lineage>
        <taxon>Bacteria</taxon>
        <taxon>Bacillati</taxon>
        <taxon>Bacillota</taxon>
        <taxon>Clostridia</taxon>
        <taxon>Lachnospirales</taxon>
        <taxon>Lachnospiraceae</taxon>
        <taxon>Roseburia</taxon>
    </lineage>
</organism>
<sequence>MKKYIVKDRGIEWSYDNKEKAAKKAADLNTEVTEKTVWRYYAPYYTSGTANYREITGETLIDTIEKGFDQIIKDYDLGGVSGLKLKSVKLQKEDGYANLVVDFIPLGKLGKELSEEEKAVKIEWVTDDEFQGEYTFTLNK</sequence>
<accession>A0A173UEZ8</accession>
<evidence type="ECO:0000313" key="1">
    <source>
        <dbReference type="EMBL" id="CUN13394.1"/>
    </source>
</evidence>
<dbReference type="EMBL" id="CYXV01000014">
    <property type="protein sequence ID" value="CUN13394.1"/>
    <property type="molecule type" value="Genomic_DNA"/>
</dbReference>
<dbReference type="RefSeq" id="WP_055263754.1">
    <property type="nucleotide sequence ID" value="NZ_CYXV01000014.1"/>
</dbReference>
<reference evidence="1 2" key="1">
    <citation type="submission" date="2015-09" db="EMBL/GenBank/DDBJ databases">
        <authorList>
            <consortium name="Pathogen Informatics"/>
        </authorList>
    </citation>
    <scope>NUCLEOTIDE SEQUENCE [LARGE SCALE GENOMIC DNA]</scope>
    <source>
        <strain evidence="1 2">2789STDY5608863</strain>
    </source>
</reference>
<dbReference type="AlphaFoldDB" id="A0A173UEZ8"/>
<protein>
    <submittedName>
        <fullName evidence="1">Uncharacterized protein</fullName>
    </submittedName>
</protein>
<gene>
    <name evidence="1" type="ORF">ERS852420_02917</name>
</gene>
<evidence type="ECO:0000313" key="2">
    <source>
        <dbReference type="Proteomes" id="UP000095495"/>
    </source>
</evidence>
<dbReference type="Proteomes" id="UP000095495">
    <property type="component" value="Unassembled WGS sequence"/>
</dbReference>
<proteinExistence type="predicted"/>